<comment type="similarity">
    <text evidence="3">Belongs to the ADIP family.</text>
</comment>
<feature type="compositionally biased region" description="Basic and acidic residues" evidence="10">
    <location>
        <begin position="384"/>
        <end position="395"/>
    </location>
</feature>
<comment type="caution">
    <text evidence="11">The sequence shown here is derived from an EMBL/GenBank/DDBJ whole genome shotgun (WGS) entry which is preliminary data.</text>
</comment>
<evidence type="ECO:0000256" key="7">
    <source>
        <dbReference type="ARBA" id="ARBA00023054"/>
    </source>
</evidence>
<dbReference type="AlphaFoldDB" id="A0A1V8SS14"/>
<feature type="compositionally biased region" description="Basic and acidic residues" evidence="10">
    <location>
        <begin position="421"/>
        <end position="430"/>
    </location>
</feature>
<feature type="coiled-coil region" evidence="9">
    <location>
        <begin position="68"/>
        <end position="137"/>
    </location>
</feature>
<feature type="compositionally biased region" description="Acidic residues" evidence="10">
    <location>
        <begin position="528"/>
        <end position="539"/>
    </location>
</feature>
<dbReference type="OrthoDB" id="312015at2759"/>
<evidence type="ECO:0000256" key="9">
    <source>
        <dbReference type="SAM" id="Coils"/>
    </source>
</evidence>
<dbReference type="STRING" id="1507870.A0A1V8SS14"/>
<evidence type="ECO:0000256" key="1">
    <source>
        <dbReference type="ARBA" id="ARBA00004282"/>
    </source>
</evidence>
<evidence type="ECO:0000256" key="10">
    <source>
        <dbReference type="SAM" id="MobiDB-lite"/>
    </source>
</evidence>
<reference evidence="12" key="1">
    <citation type="submission" date="2017-03" db="EMBL/GenBank/DDBJ databases">
        <title>Genomes of endolithic fungi from Antarctica.</title>
        <authorList>
            <person name="Coleine C."/>
            <person name="Masonjones S."/>
            <person name="Stajich J.E."/>
        </authorList>
    </citation>
    <scope>NUCLEOTIDE SEQUENCE [LARGE SCALE GENOMIC DNA]</scope>
    <source>
        <strain evidence="12">CCFEE 5527</strain>
    </source>
</reference>
<feature type="compositionally biased region" description="Acidic residues" evidence="10">
    <location>
        <begin position="455"/>
        <end position="471"/>
    </location>
</feature>
<gene>
    <name evidence="11" type="ORF">B0A48_12458</name>
</gene>
<keyword evidence="4" id="KW-0963">Cytoplasm</keyword>
<evidence type="ECO:0000256" key="6">
    <source>
        <dbReference type="ARBA" id="ARBA00022949"/>
    </source>
</evidence>
<dbReference type="PANTHER" id="PTHR46507:SF4">
    <property type="entry name" value="SSX FAMILY MEMBER 2 INTERACTING PROTEIN"/>
    <property type="match status" value="1"/>
</dbReference>
<accession>A0A1V8SS14</accession>
<name>A0A1V8SS14_9PEZI</name>
<dbReference type="PANTHER" id="PTHR46507">
    <property type="entry name" value="AFADIN- AND ALPHA-ACTININ-BINDING PROTEIN"/>
    <property type="match status" value="1"/>
</dbReference>
<sequence length="580" mass="64378">MDSESLRTASTYLNNLLLSRGLLRDPSAPVDFVKPSKDSRAQIINLVHDLVLRSDRDKDAREALSFNVRQLRAEDARQKAEIERLQARVEEGARGAVAAQNAERTVVEERKRVEKVLKGAQDQVARLKTALAQVKAQCANDVRKRDLELARLRGHLQGQQRGNKAVVVAPSVTVTGRLTKQQAQQAKAVDDPEYSLEQESAEFLTRLSQSLSDENDGLFGLLRDALKTMKEVLGLPARTKKLPDSAIGSRGSSDEVVLGGHESMLHALPTSYETLATELEDALTHMKRILTNPNFVSVEEVEARDEEIIRLRQGWEHMEMRWKDLLIMMNSWQRRMHTGDTINIDDLRRGMGLVSPQRGHISSGAVRNVEMDQSFAGSDASEVEATRLDNSKLDESSMLDLEPPRLSDSLAAISATKRKHDVLESPHSFDLRPPGSAAIRSPARKMPVPVMQPDYADDEEDYAEPLPDDEPSEHLSEKHMTVHEKLDAVAREAADAQAARARAHISPQAPPSASRKGRYSPAALDGVADQEEAEVQDEDTLGKIFSPVKRTRIRGRAKRRKSTLSRDELAELLEAAGGDE</sequence>
<dbReference type="GO" id="GO:0007155">
    <property type="term" value="P:cell adhesion"/>
    <property type="evidence" value="ECO:0007669"/>
    <property type="project" value="UniProtKB-KW"/>
</dbReference>
<evidence type="ECO:0000313" key="11">
    <source>
        <dbReference type="EMBL" id="OQO01985.1"/>
    </source>
</evidence>
<dbReference type="InParanoid" id="A0A1V8SS14"/>
<keyword evidence="5" id="KW-0130">Cell adhesion</keyword>
<keyword evidence="8" id="KW-0206">Cytoskeleton</keyword>
<evidence type="ECO:0000256" key="3">
    <source>
        <dbReference type="ARBA" id="ARBA00009291"/>
    </source>
</evidence>
<dbReference type="EMBL" id="NAJO01000029">
    <property type="protein sequence ID" value="OQO01985.1"/>
    <property type="molecule type" value="Genomic_DNA"/>
</dbReference>
<comment type="subcellular location">
    <subcellularLocation>
        <location evidence="1">Cell junction</location>
    </subcellularLocation>
    <subcellularLocation>
        <location evidence="2">Cytoplasm</location>
        <location evidence="2">Cytoskeleton</location>
        <location evidence="2">Microtubule organizing center</location>
        <location evidence="2">Centrosome</location>
    </subcellularLocation>
</comment>
<organism evidence="11 12">
    <name type="scientific">Cryoendolithus antarcticus</name>
    <dbReference type="NCBI Taxonomy" id="1507870"/>
    <lineage>
        <taxon>Eukaryota</taxon>
        <taxon>Fungi</taxon>
        <taxon>Dikarya</taxon>
        <taxon>Ascomycota</taxon>
        <taxon>Pezizomycotina</taxon>
        <taxon>Dothideomycetes</taxon>
        <taxon>Dothideomycetidae</taxon>
        <taxon>Cladosporiales</taxon>
        <taxon>Cladosporiaceae</taxon>
        <taxon>Cryoendolithus</taxon>
    </lineage>
</organism>
<evidence type="ECO:0000256" key="5">
    <source>
        <dbReference type="ARBA" id="ARBA00022889"/>
    </source>
</evidence>
<dbReference type="InterPro" id="IPR021622">
    <property type="entry name" value="Afadin/alpha-actinin-bd"/>
</dbReference>
<dbReference type="InterPro" id="IPR052300">
    <property type="entry name" value="Adhesion_Centrosome_assoc"/>
</dbReference>
<dbReference type="Pfam" id="PF11559">
    <property type="entry name" value="ADIP"/>
    <property type="match status" value="1"/>
</dbReference>
<feature type="region of interest" description="Disordered" evidence="10">
    <location>
        <begin position="375"/>
        <end position="400"/>
    </location>
</feature>
<protein>
    <recommendedName>
        <fullName evidence="13">NIMA interactive protein</fullName>
    </recommendedName>
</protein>
<keyword evidence="6" id="KW-0965">Cell junction</keyword>
<feature type="region of interest" description="Disordered" evidence="10">
    <location>
        <begin position="418"/>
        <end position="478"/>
    </location>
</feature>
<dbReference type="Proteomes" id="UP000192596">
    <property type="component" value="Unassembled WGS sequence"/>
</dbReference>
<proteinExistence type="inferred from homology"/>
<evidence type="ECO:0000256" key="2">
    <source>
        <dbReference type="ARBA" id="ARBA00004300"/>
    </source>
</evidence>
<keyword evidence="7 9" id="KW-0175">Coiled coil</keyword>
<evidence type="ECO:0008006" key="13">
    <source>
        <dbReference type="Google" id="ProtNLM"/>
    </source>
</evidence>
<evidence type="ECO:0000256" key="8">
    <source>
        <dbReference type="ARBA" id="ARBA00023212"/>
    </source>
</evidence>
<keyword evidence="12" id="KW-1185">Reference proteome</keyword>
<evidence type="ECO:0000313" key="12">
    <source>
        <dbReference type="Proteomes" id="UP000192596"/>
    </source>
</evidence>
<evidence type="ECO:0000256" key="4">
    <source>
        <dbReference type="ARBA" id="ARBA00022490"/>
    </source>
</evidence>
<feature type="region of interest" description="Disordered" evidence="10">
    <location>
        <begin position="491"/>
        <end position="539"/>
    </location>
</feature>